<dbReference type="EMBL" id="FOYT01000006">
    <property type="protein sequence ID" value="SFR74608.1"/>
    <property type="molecule type" value="Genomic_DNA"/>
</dbReference>
<evidence type="ECO:0000256" key="1">
    <source>
        <dbReference type="SAM" id="MobiDB-lite"/>
    </source>
</evidence>
<feature type="region of interest" description="Disordered" evidence="1">
    <location>
        <begin position="1"/>
        <end position="48"/>
    </location>
</feature>
<accession>A0A1I6J6N8</accession>
<name>A0A1I6J6N8_9EURY</name>
<proteinExistence type="predicted"/>
<gene>
    <name evidence="2" type="ORF">SAMN04487947_4118</name>
</gene>
<dbReference type="OrthoDB" id="282456at2157"/>
<dbReference type="Proteomes" id="UP000198531">
    <property type="component" value="Unassembled WGS sequence"/>
</dbReference>
<evidence type="ECO:0000313" key="2">
    <source>
        <dbReference type="EMBL" id="SFR74608.1"/>
    </source>
</evidence>
<evidence type="ECO:0000313" key="3">
    <source>
        <dbReference type="Proteomes" id="UP000198531"/>
    </source>
</evidence>
<sequence>MGCDDTDGPAAGVETDHDQPNQENSGTTSMGTSTLGTSETEHVADDQYLTIRPTDDGVATFEATVDGRIKSADDLDAILPGLGKCAEDAILNEPRQYIFTGNLTSIRIDGPAAAFLDGDRVA</sequence>
<dbReference type="STRING" id="553469.SAMN04487947_4118"/>
<reference evidence="3" key="1">
    <citation type="submission" date="2016-10" db="EMBL/GenBank/DDBJ databases">
        <authorList>
            <person name="Varghese N."/>
            <person name="Submissions S."/>
        </authorList>
    </citation>
    <scope>NUCLEOTIDE SEQUENCE [LARGE SCALE GENOMIC DNA]</scope>
    <source>
        <strain evidence="3">CGMCC 1.7736</strain>
    </source>
</reference>
<keyword evidence="3" id="KW-1185">Reference proteome</keyword>
<evidence type="ECO:0008006" key="4">
    <source>
        <dbReference type="Google" id="ProtNLM"/>
    </source>
</evidence>
<organism evidence="2 3">
    <name type="scientific">Halogeometricum rufum</name>
    <dbReference type="NCBI Taxonomy" id="553469"/>
    <lineage>
        <taxon>Archaea</taxon>
        <taxon>Methanobacteriati</taxon>
        <taxon>Methanobacteriota</taxon>
        <taxon>Stenosarchaea group</taxon>
        <taxon>Halobacteria</taxon>
        <taxon>Halobacteriales</taxon>
        <taxon>Haloferacaceae</taxon>
        <taxon>Halogeometricum</taxon>
    </lineage>
</organism>
<protein>
    <recommendedName>
        <fullName evidence="4">Halobacterial output domain-containing protein</fullName>
    </recommendedName>
</protein>
<dbReference type="AlphaFoldDB" id="A0A1I6J6N8"/>
<feature type="compositionally biased region" description="Low complexity" evidence="1">
    <location>
        <begin position="23"/>
        <end position="38"/>
    </location>
</feature>
<dbReference type="RefSeq" id="WP_089811306.1">
    <property type="nucleotide sequence ID" value="NZ_FOYT01000006.1"/>
</dbReference>